<evidence type="ECO:0000256" key="4">
    <source>
        <dbReference type="SAM" id="MobiDB-lite"/>
    </source>
</evidence>
<proteinExistence type="predicted"/>
<dbReference type="InterPro" id="IPR045151">
    <property type="entry name" value="DCAF8"/>
</dbReference>
<dbReference type="SUPFAM" id="SSF50978">
    <property type="entry name" value="WD40 repeat-like"/>
    <property type="match status" value="1"/>
</dbReference>
<accession>A0A5C3QJH1</accession>
<sequence>MDTFMTSLSESQLRRNQTHSIERFLANGLPYSRKLSAHRSCVNALAFQSDGRFLASAGDDLKVHLWDFHQEDLREPLCALRGPKANVFTLAWSCTGRTLYTAGVDSRILQHDLASLDTGSSVSVVPDRIFNPHEDTVRALSCHPYQHSVLLSASDDGRIILHDMRDPQQPPMTPAQRTMQLKTENTDVKFHPLMEHIFATSDARTGLKLRDTRMAFGPARNRSNSGEVMLFCRVLSKRGNAQLARPEISSFDFNPEGNRIVTTVLGFNPTIYALDDPIPLGYCSSAADVGGSSGYMNHTTIKHGSIGRMGSANDDYFCAGSDDFRAYVWKLPSSQELLDSRREVSPAGWLDEADGVIAFLDTSSGQRYVPTDLSSPFCRLTGHKTIVNCTIFHPHFYHVVTAGVENSILVHSPTPSGPFAAHFDVTPTDVRVRAPSRPDDIREMMGAMLSDSHLTLGEQESVEEDAAEARIIQMFDIMLNQEEGDRDIFSRGDIGSDTSSDDEDDCTIPED</sequence>
<dbReference type="GO" id="GO:0080008">
    <property type="term" value="C:Cul4-RING E3 ubiquitin ligase complex"/>
    <property type="evidence" value="ECO:0007669"/>
    <property type="project" value="TreeGrafter"/>
</dbReference>
<dbReference type="PROSITE" id="PS50082">
    <property type="entry name" value="WD_REPEATS_2"/>
    <property type="match status" value="1"/>
</dbReference>
<dbReference type="AlphaFoldDB" id="A0A5C3QJH1"/>
<keyword evidence="1 3" id="KW-0853">WD repeat</keyword>
<feature type="region of interest" description="Disordered" evidence="4">
    <location>
        <begin position="486"/>
        <end position="511"/>
    </location>
</feature>
<reference evidence="5 6" key="1">
    <citation type="journal article" date="2019" name="Nat. Ecol. Evol.">
        <title>Megaphylogeny resolves global patterns of mushroom evolution.</title>
        <authorList>
            <person name="Varga T."/>
            <person name="Krizsan K."/>
            <person name="Foldi C."/>
            <person name="Dima B."/>
            <person name="Sanchez-Garcia M."/>
            <person name="Sanchez-Ramirez S."/>
            <person name="Szollosi G.J."/>
            <person name="Szarkandi J.G."/>
            <person name="Papp V."/>
            <person name="Albert L."/>
            <person name="Andreopoulos W."/>
            <person name="Angelini C."/>
            <person name="Antonin V."/>
            <person name="Barry K.W."/>
            <person name="Bougher N.L."/>
            <person name="Buchanan P."/>
            <person name="Buyck B."/>
            <person name="Bense V."/>
            <person name="Catcheside P."/>
            <person name="Chovatia M."/>
            <person name="Cooper J."/>
            <person name="Damon W."/>
            <person name="Desjardin D."/>
            <person name="Finy P."/>
            <person name="Geml J."/>
            <person name="Haridas S."/>
            <person name="Hughes K."/>
            <person name="Justo A."/>
            <person name="Karasinski D."/>
            <person name="Kautmanova I."/>
            <person name="Kiss B."/>
            <person name="Kocsube S."/>
            <person name="Kotiranta H."/>
            <person name="LaButti K.M."/>
            <person name="Lechner B.E."/>
            <person name="Liimatainen K."/>
            <person name="Lipzen A."/>
            <person name="Lukacs Z."/>
            <person name="Mihaltcheva S."/>
            <person name="Morgado L.N."/>
            <person name="Niskanen T."/>
            <person name="Noordeloos M.E."/>
            <person name="Ohm R.A."/>
            <person name="Ortiz-Santana B."/>
            <person name="Ovrebo C."/>
            <person name="Racz N."/>
            <person name="Riley R."/>
            <person name="Savchenko A."/>
            <person name="Shiryaev A."/>
            <person name="Soop K."/>
            <person name="Spirin V."/>
            <person name="Szebenyi C."/>
            <person name="Tomsovsky M."/>
            <person name="Tulloss R.E."/>
            <person name="Uehling J."/>
            <person name="Grigoriev I.V."/>
            <person name="Vagvolgyi C."/>
            <person name="Papp T."/>
            <person name="Martin F.M."/>
            <person name="Miettinen O."/>
            <person name="Hibbett D.S."/>
            <person name="Nagy L.G."/>
        </authorList>
    </citation>
    <scope>NUCLEOTIDE SEQUENCE [LARGE SCALE GENOMIC DNA]</scope>
    <source>
        <strain evidence="5 6">CBS 309.79</strain>
    </source>
</reference>
<dbReference type="InterPro" id="IPR036322">
    <property type="entry name" value="WD40_repeat_dom_sf"/>
</dbReference>
<feature type="compositionally biased region" description="Acidic residues" evidence="4">
    <location>
        <begin position="499"/>
        <end position="511"/>
    </location>
</feature>
<dbReference type="STRING" id="1884261.A0A5C3QJH1"/>
<dbReference type="PROSITE" id="PS50294">
    <property type="entry name" value="WD_REPEATS_REGION"/>
    <property type="match status" value="1"/>
</dbReference>
<dbReference type="GO" id="GO:0005737">
    <property type="term" value="C:cytoplasm"/>
    <property type="evidence" value="ECO:0007669"/>
    <property type="project" value="TreeGrafter"/>
</dbReference>
<evidence type="ECO:0000313" key="5">
    <source>
        <dbReference type="EMBL" id="TFL01687.1"/>
    </source>
</evidence>
<dbReference type="Pfam" id="PF00400">
    <property type="entry name" value="WD40"/>
    <property type="match status" value="4"/>
</dbReference>
<protein>
    <submittedName>
        <fullName evidence="5">WD40 repeat-like protein</fullName>
    </submittedName>
</protein>
<evidence type="ECO:0000256" key="3">
    <source>
        <dbReference type="PROSITE-ProRule" id="PRU00221"/>
    </source>
</evidence>
<dbReference type="PANTHER" id="PTHR15574:SF40">
    <property type="entry name" value="WD AND TETRATRICOPEPTIDE REPEATS PROTEIN 1"/>
    <property type="match status" value="1"/>
</dbReference>
<dbReference type="InterPro" id="IPR015943">
    <property type="entry name" value="WD40/YVTN_repeat-like_dom_sf"/>
</dbReference>
<keyword evidence="2" id="KW-0677">Repeat</keyword>
<evidence type="ECO:0000313" key="6">
    <source>
        <dbReference type="Proteomes" id="UP000305067"/>
    </source>
</evidence>
<keyword evidence="6" id="KW-1185">Reference proteome</keyword>
<dbReference type="EMBL" id="ML178824">
    <property type="protein sequence ID" value="TFL01687.1"/>
    <property type="molecule type" value="Genomic_DNA"/>
</dbReference>
<gene>
    <name evidence="5" type="ORF">BDV98DRAFT_65378</name>
</gene>
<dbReference type="OrthoDB" id="4869960at2759"/>
<dbReference type="InterPro" id="IPR001680">
    <property type="entry name" value="WD40_rpt"/>
</dbReference>
<dbReference type="SMART" id="SM00320">
    <property type="entry name" value="WD40"/>
    <property type="match status" value="6"/>
</dbReference>
<dbReference type="Gene3D" id="2.130.10.10">
    <property type="entry name" value="YVTN repeat-like/Quinoprotein amine dehydrogenase"/>
    <property type="match status" value="3"/>
</dbReference>
<dbReference type="GO" id="GO:0045717">
    <property type="term" value="P:negative regulation of fatty acid biosynthetic process"/>
    <property type="evidence" value="ECO:0007669"/>
    <property type="project" value="TreeGrafter"/>
</dbReference>
<organism evidence="5 6">
    <name type="scientific">Pterulicium gracile</name>
    <dbReference type="NCBI Taxonomy" id="1884261"/>
    <lineage>
        <taxon>Eukaryota</taxon>
        <taxon>Fungi</taxon>
        <taxon>Dikarya</taxon>
        <taxon>Basidiomycota</taxon>
        <taxon>Agaricomycotina</taxon>
        <taxon>Agaricomycetes</taxon>
        <taxon>Agaricomycetidae</taxon>
        <taxon>Agaricales</taxon>
        <taxon>Pleurotineae</taxon>
        <taxon>Pterulaceae</taxon>
        <taxon>Pterulicium</taxon>
    </lineage>
</organism>
<feature type="repeat" description="WD" evidence="3">
    <location>
        <begin position="35"/>
        <end position="76"/>
    </location>
</feature>
<dbReference type="PANTHER" id="PTHR15574">
    <property type="entry name" value="WD REPEAT DOMAIN-CONTAINING FAMILY"/>
    <property type="match status" value="1"/>
</dbReference>
<evidence type="ECO:0000256" key="1">
    <source>
        <dbReference type="ARBA" id="ARBA00022574"/>
    </source>
</evidence>
<evidence type="ECO:0000256" key="2">
    <source>
        <dbReference type="ARBA" id="ARBA00022737"/>
    </source>
</evidence>
<name>A0A5C3QJH1_9AGAR</name>
<dbReference type="Proteomes" id="UP000305067">
    <property type="component" value="Unassembled WGS sequence"/>
</dbReference>